<name>A0ABC8TQ33_9AQUA</name>
<evidence type="ECO:0000259" key="2">
    <source>
        <dbReference type="Pfam" id="PF09758"/>
    </source>
</evidence>
<dbReference type="AlphaFoldDB" id="A0ABC8TQ33"/>
<feature type="region of interest" description="Disordered" evidence="1">
    <location>
        <begin position="324"/>
        <end position="350"/>
    </location>
</feature>
<evidence type="ECO:0000313" key="3">
    <source>
        <dbReference type="EMBL" id="CAK9171572.1"/>
    </source>
</evidence>
<dbReference type="InterPro" id="IPR019155">
    <property type="entry name" value="CLEC16A/TT9_N"/>
</dbReference>
<organism evidence="3 4">
    <name type="scientific">Ilex paraguariensis</name>
    <name type="common">yerba mate</name>
    <dbReference type="NCBI Taxonomy" id="185542"/>
    <lineage>
        <taxon>Eukaryota</taxon>
        <taxon>Viridiplantae</taxon>
        <taxon>Streptophyta</taxon>
        <taxon>Embryophyta</taxon>
        <taxon>Tracheophyta</taxon>
        <taxon>Spermatophyta</taxon>
        <taxon>Magnoliopsida</taxon>
        <taxon>eudicotyledons</taxon>
        <taxon>Gunneridae</taxon>
        <taxon>Pentapetalae</taxon>
        <taxon>asterids</taxon>
        <taxon>campanulids</taxon>
        <taxon>Aquifoliales</taxon>
        <taxon>Aquifoliaceae</taxon>
        <taxon>Ilex</taxon>
    </lineage>
</organism>
<reference evidence="3 4" key="1">
    <citation type="submission" date="2024-02" db="EMBL/GenBank/DDBJ databases">
        <authorList>
            <person name="Vignale AGUSTIN F."/>
            <person name="Sosa J E."/>
            <person name="Modenutti C."/>
        </authorList>
    </citation>
    <scope>NUCLEOTIDE SEQUENCE [LARGE SCALE GENOMIC DNA]</scope>
</reference>
<gene>
    <name evidence="3" type="ORF">ILEXP_LOCUS41146</name>
</gene>
<evidence type="ECO:0000313" key="4">
    <source>
        <dbReference type="Proteomes" id="UP001642360"/>
    </source>
</evidence>
<accession>A0ABC8TQ33</accession>
<keyword evidence="4" id="KW-1185">Reference proteome</keyword>
<feature type="domain" description="FPL" evidence="2">
    <location>
        <begin position="98"/>
        <end position="135"/>
    </location>
</feature>
<dbReference type="InterPro" id="IPR039272">
    <property type="entry name" value="CLEC16A/TT9"/>
</dbReference>
<sequence length="350" mass="38436">MEGVALHIIFWFVGRRDNGRNLIDPELLILVWEAMFVDGFSRVGLGLGGALRLCKHHLIGEDDQAVDPLSGGCALCLLFLRILLAKINMCGSFTGICCFVDDIVDFPLYVEAIRFAFHEEGMIRTAVRALTLNVYHVGDDCVNKYIANAPQTDYFLNLLKFFREHCIGLNELVSQASGSLGFESTSSILSAVDEIEDNLYYFSDVISAGIPDIGRLITDNILKLLVFPLLLPSLSIGVVNETKISAVTSLYLLCCILRIVKIKDLATSVAAAFFCPLETFMPSAEAKQNGYMSSCGPALDSQKDDNSNLSFECDSERLQASIPNLSSSSQTQSGKDVLWHDSNGSHLDLR</sequence>
<dbReference type="PANTHER" id="PTHR21481:SF4">
    <property type="entry name" value="PROTEIN TRANSPARENT TESTA 9"/>
    <property type="match status" value="1"/>
</dbReference>
<comment type="caution">
    <text evidence="3">The sequence shown here is derived from an EMBL/GenBank/DDBJ whole genome shotgun (WGS) entry which is preliminary data.</text>
</comment>
<dbReference type="EMBL" id="CAUOFW020005791">
    <property type="protein sequence ID" value="CAK9171572.1"/>
    <property type="molecule type" value="Genomic_DNA"/>
</dbReference>
<feature type="compositionally biased region" description="Polar residues" evidence="1">
    <location>
        <begin position="324"/>
        <end position="334"/>
    </location>
</feature>
<dbReference type="Proteomes" id="UP001642360">
    <property type="component" value="Unassembled WGS sequence"/>
</dbReference>
<dbReference type="Pfam" id="PF09758">
    <property type="entry name" value="FPL"/>
    <property type="match status" value="1"/>
</dbReference>
<proteinExistence type="predicted"/>
<protein>
    <recommendedName>
        <fullName evidence="2">FPL domain-containing protein</fullName>
    </recommendedName>
</protein>
<evidence type="ECO:0000256" key="1">
    <source>
        <dbReference type="SAM" id="MobiDB-lite"/>
    </source>
</evidence>
<dbReference type="PANTHER" id="PTHR21481">
    <property type="entry name" value="PROTEIN CLEC16A"/>
    <property type="match status" value="1"/>
</dbReference>